<dbReference type="InterPro" id="IPR001789">
    <property type="entry name" value="Sig_transdc_resp-reg_receiver"/>
</dbReference>
<dbReference type="STRING" id="55209.HA50_27700"/>
<dbReference type="InterPro" id="IPR011006">
    <property type="entry name" value="CheY-like_superfamily"/>
</dbReference>
<reference evidence="3 4" key="1">
    <citation type="journal article" date="2017" name="Antonie Van Leeuwenhoek">
        <title>Phylogenomic resolution of the bacterial genus Pantoea and its relationship with Erwinia and Tatumella.</title>
        <authorList>
            <person name="Palmer M."/>
            <person name="Steenkamp E.T."/>
            <person name="Coetzee M.P."/>
            <person name="Chan W.Y."/>
            <person name="van Zyl E."/>
            <person name="De Maayer P."/>
            <person name="Coutinho T.A."/>
            <person name="Blom J."/>
            <person name="Smits T.H."/>
            <person name="Duffy B."/>
            <person name="Venter S.N."/>
        </authorList>
    </citation>
    <scope>NUCLEOTIDE SEQUENCE [LARGE SCALE GENOMIC DNA]</scope>
    <source>
        <strain evidence="3 4">LMG 2657</strain>
    </source>
</reference>
<protein>
    <recommendedName>
        <fullName evidence="2">Response regulatory domain-containing protein</fullName>
    </recommendedName>
</protein>
<dbReference type="SUPFAM" id="SSF52172">
    <property type="entry name" value="CheY-like"/>
    <property type="match status" value="1"/>
</dbReference>
<dbReference type="AlphaFoldDB" id="A0A1X1EFZ1"/>
<comment type="caution">
    <text evidence="3">The sequence shown here is derived from an EMBL/GenBank/DDBJ whole genome shotgun (WGS) entry which is preliminary data.</text>
</comment>
<feature type="modified residue" description="4-aspartylphosphate" evidence="1">
    <location>
        <position position="55"/>
    </location>
</feature>
<dbReference type="SMART" id="SM00448">
    <property type="entry name" value="REC"/>
    <property type="match status" value="1"/>
</dbReference>
<gene>
    <name evidence="3" type="ORF">HA50_27700</name>
</gene>
<proteinExistence type="predicted"/>
<dbReference type="Proteomes" id="UP000193749">
    <property type="component" value="Unassembled WGS sequence"/>
</dbReference>
<keyword evidence="4" id="KW-1185">Reference proteome</keyword>
<evidence type="ECO:0000313" key="3">
    <source>
        <dbReference type="EMBL" id="ORM87732.1"/>
    </source>
</evidence>
<dbReference type="RefSeq" id="WP_084880419.1">
    <property type="nucleotide sequence ID" value="NZ_JAGGMY010000004.1"/>
</dbReference>
<dbReference type="EMBL" id="MLJI01000003">
    <property type="protein sequence ID" value="ORM87732.1"/>
    <property type="molecule type" value="Genomic_DNA"/>
</dbReference>
<dbReference type="PROSITE" id="PS50110">
    <property type="entry name" value="RESPONSE_REGULATORY"/>
    <property type="match status" value="1"/>
</dbReference>
<feature type="domain" description="Response regulatory" evidence="2">
    <location>
        <begin position="4"/>
        <end position="116"/>
    </location>
</feature>
<accession>A0A1X1EFZ1</accession>
<evidence type="ECO:0000259" key="2">
    <source>
        <dbReference type="PROSITE" id="PS50110"/>
    </source>
</evidence>
<dbReference type="Pfam" id="PF00072">
    <property type="entry name" value="Response_reg"/>
    <property type="match status" value="1"/>
</dbReference>
<evidence type="ECO:0000313" key="4">
    <source>
        <dbReference type="Proteomes" id="UP000193749"/>
    </source>
</evidence>
<dbReference type="OrthoDB" id="9802186at2"/>
<keyword evidence="1" id="KW-0597">Phosphoprotein</keyword>
<organism evidence="3 4">
    <name type="scientific">Pantoea cypripedii</name>
    <name type="common">Pectobacterium cypripedii</name>
    <name type="synonym">Erwinia cypripedii</name>
    <dbReference type="NCBI Taxonomy" id="55209"/>
    <lineage>
        <taxon>Bacteria</taxon>
        <taxon>Pseudomonadati</taxon>
        <taxon>Pseudomonadota</taxon>
        <taxon>Gammaproteobacteria</taxon>
        <taxon>Enterobacterales</taxon>
        <taxon>Erwiniaceae</taxon>
        <taxon>Pantoea</taxon>
    </lineage>
</organism>
<sequence>MIATVWLVEDDVSVSESLGFLLKALDYQVVDFVDLTDFEDATAGARPLRGCLLLDVPLPDINGQNWLAEHTQRHPLLPVIIMADHDTPEEYRHDAFAFFIKPLDMEPLLASIKQAVEESARRVERWHSG</sequence>
<name>A0A1X1EFZ1_PANCY</name>
<evidence type="ECO:0000256" key="1">
    <source>
        <dbReference type="PROSITE-ProRule" id="PRU00169"/>
    </source>
</evidence>
<dbReference type="GO" id="GO:0000160">
    <property type="term" value="P:phosphorelay signal transduction system"/>
    <property type="evidence" value="ECO:0007669"/>
    <property type="project" value="InterPro"/>
</dbReference>
<dbReference type="Gene3D" id="3.40.50.2300">
    <property type="match status" value="1"/>
</dbReference>